<proteinExistence type="predicted"/>
<feature type="transmembrane region" description="Helical" evidence="1">
    <location>
        <begin position="76"/>
        <end position="97"/>
    </location>
</feature>
<evidence type="ECO:0000313" key="3">
    <source>
        <dbReference type="Proteomes" id="UP000256488"/>
    </source>
</evidence>
<dbReference type="Proteomes" id="UP000256488">
    <property type="component" value="Unassembled WGS sequence"/>
</dbReference>
<evidence type="ECO:0000313" key="2">
    <source>
        <dbReference type="EMBL" id="RFA33829.1"/>
    </source>
</evidence>
<protein>
    <submittedName>
        <fullName evidence="2">Uncharacterized protein</fullName>
    </submittedName>
</protein>
<sequence>MLDIVETLMYSLFFLLLLPLITISKLVKQKKYNSITKLVIYCLYLSLNCMGVYNILKHLKIIYQEGCSFNYQFIGVFYILLFLLLEYKICSFLLYFVQKYSQRKEHV</sequence>
<dbReference type="EMBL" id="NFZX01000030">
    <property type="protein sequence ID" value="RFA33829.1"/>
    <property type="molecule type" value="Genomic_DNA"/>
</dbReference>
<keyword evidence="1" id="KW-0812">Transmembrane</keyword>
<keyword evidence="1" id="KW-1133">Transmembrane helix</keyword>
<dbReference type="AlphaFoldDB" id="A0A3E0WN37"/>
<evidence type="ECO:0000256" key="1">
    <source>
        <dbReference type="SAM" id="Phobius"/>
    </source>
</evidence>
<keyword evidence="1" id="KW-0472">Membrane</keyword>
<feature type="transmembrane region" description="Helical" evidence="1">
    <location>
        <begin position="7"/>
        <end position="26"/>
    </location>
</feature>
<feature type="transmembrane region" description="Helical" evidence="1">
    <location>
        <begin position="38"/>
        <end position="56"/>
    </location>
</feature>
<gene>
    <name evidence="2" type="ORF">CAI16_13310</name>
</gene>
<accession>A0A3E0WN37</accession>
<organism evidence="2 3">
    <name type="scientific">Virgibacillus dokdonensis</name>
    <dbReference type="NCBI Taxonomy" id="302167"/>
    <lineage>
        <taxon>Bacteria</taxon>
        <taxon>Bacillati</taxon>
        <taxon>Bacillota</taxon>
        <taxon>Bacilli</taxon>
        <taxon>Bacillales</taxon>
        <taxon>Bacillaceae</taxon>
        <taxon>Virgibacillus</taxon>
    </lineage>
</organism>
<name>A0A3E0WN37_9BACI</name>
<comment type="caution">
    <text evidence="2">The sequence shown here is derived from an EMBL/GenBank/DDBJ whole genome shotgun (WGS) entry which is preliminary data.</text>
</comment>
<reference evidence="2 3" key="1">
    <citation type="submission" date="2017-05" db="EMBL/GenBank/DDBJ databases">
        <title>Virgibacillus sp. AK90 isolated from a saltern of Kakinada, India.</title>
        <authorList>
            <person name="Gupta V."/>
            <person name="Sidhu C."/>
            <person name="Korpole S."/>
            <person name="Pinnaka A.K."/>
        </authorList>
    </citation>
    <scope>NUCLEOTIDE SEQUENCE [LARGE SCALE GENOMIC DNA]</scope>
    <source>
        <strain evidence="2 3">AK90</strain>
    </source>
</reference>